<dbReference type="STRING" id="408015.SXIM_12240"/>
<dbReference type="PATRIC" id="fig|408015.6.peg.1256"/>
<dbReference type="PIRSF" id="PIRSF034653">
    <property type="entry name" value="Mtase_yjhp_prd"/>
    <property type="match status" value="1"/>
</dbReference>
<dbReference type="Pfam" id="PF13649">
    <property type="entry name" value="Methyltransf_25"/>
    <property type="match status" value="1"/>
</dbReference>
<reference evidence="2" key="1">
    <citation type="submission" date="2019-08" db="EMBL/GenBank/DDBJ databases">
        <title>Complete genome sequence of a mangrove-derived Streptomyces xiamenensis.</title>
        <authorList>
            <person name="Xu J."/>
        </authorList>
    </citation>
    <scope>NUCLEOTIDE SEQUENCE</scope>
    <source>
        <strain evidence="2">318</strain>
    </source>
</reference>
<name>A0A0F7FR30_9ACTN</name>
<dbReference type="SUPFAM" id="SSF53335">
    <property type="entry name" value="S-adenosyl-L-methionine-dependent methyltransferases"/>
    <property type="match status" value="1"/>
</dbReference>
<organism evidence="2 3">
    <name type="scientific">Streptomyces xiamenensis</name>
    <dbReference type="NCBI Taxonomy" id="408015"/>
    <lineage>
        <taxon>Bacteria</taxon>
        <taxon>Bacillati</taxon>
        <taxon>Actinomycetota</taxon>
        <taxon>Actinomycetes</taxon>
        <taxon>Kitasatosporales</taxon>
        <taxon>Streptomycetaceae</taxon>
        <taxon>Streptomyces</taxon>
    </lineage>
</organism>
<dbReference type="PANTHER" id="PTHR43464">
    <property type="entry name" value="METHYLTRANSFERASE"/>
    <property type="match status" value="1"/>
</dbReference>
<keyword evidence="2" id="KW-0489">Methyltransferase</keyword>
<sequence>MDLPRIFTLRESSHRLHNPFTPGKLAVLGEALRLEPGTRVLDLASGSGEMLCTWARDHGVTGTGVDISTVFTGQARARAAELGVADRVTFVHGDATGHVSDEPVDLAACVGATWIGNGVAGTVELLGRSLRPGGLMLIGEPYWRRDVPDRETAEACLAGGPDDFLALPELIGHFGTLGYDVVEMVLADQDSWDRYQAAQWLNLRRWLDAHPDDELAAEVRAELTTEPVRYTRYQREYLGWGVFALMAR</sequence>
<dbReference type="AlphaFoldDB" id="A0A0F7FR30"/>
<dbReference type="CDD" id="cd02440">
    <property type="entry name" value="AdoMet_MTases"/>
    <property type="match status" value="1"/>
</dbReference>
<dbReference type="InterPro" id="IPR017031">
    <property type="entry name" value="Pre_MeTrfase_YjhP"/>
</dbReference>
<dbReference type="HOGENOM" id="CLU_037315_0_0_11"/>
<evidence type="ECO:0000313" key="3">
    <source>
        <dbReference type="Proteomes" id="UP000034034"/>
    </source>
</evidence>
<dbReference type="PANTHER" id="PTHR43464:SF3">
    <property type="entry name" value="SAM-DEPENDENT METHYLTRANSFERASE"/>
    <property type="match status" value="1"/>
</dbReference>
<dbReference type="Gene3D" id="3.40.50.150">
    <property type="entry name" value="Vaccinia Virus protein VP39"/>
    <property type="match status" value="1"/>
</dbReference>
<dbReference type="InterPro" id="IPR041698">
    <property type="entry name" value="Methyltransf_25"/>
</dbReference>
<protein>
    <submittedName>
        <fullName evidence="2">Methyltransferase type 12</fullName>
    </submittedName>
</protein>
<gene>
    <name evidence="2" type="ORF">SXIM_12240</name>
</gene>
<evidence type="ECO:0000313" key="2">
    <source>
        <dbReference type="EMBL" id="AKG42608.1"/>
    </source>
</evidence>
<dbReference type="EMBL" id="CP009922">
    <property type="protein sequence ID" value="AKG42608.1"/>
    <property type="molecule type" value="Genomic_DNA"/>
</dbReference>
<feature type="domain" description="Methyltransferase" evidence="1">
    <location>
        <begin position="40"/>
        <end position="134"/>
    </location>
</feature>
<keyword evidence="3" id="KW-1185">Reference proteome</keyword>
<evidence type="ECO:0000259" key="1">
    <source>
        <dbReference type="Pfam" id="PF13649"/>
    </source>
</evidence>
<dbReference type="RefSeq" id="WP_046723182.1">
    <property type="nucleotide sequence ID" value="NZ_CP009922.3"/>
</dbReference>
<dbReference type="InterPro" id="IPR029063">
    <property type="entry name" value="SAM-dependent_MTases_sf"/>
</dbReference>
<dbReference type="GO" id="GO:0032259">
    <property type="term" value="P:methylation"/>
    <property type="evidence" value="ECO:0007669"/>
    <property type="project" value="UniProtKB-KW"/>
</dbReference>
<keyword evidence="2" id="KW-0808">Transferase</keyword>
<accession>A0A0F7FR30</accession>
<dbReference type="GO" id="GO:0008168">
    <property type="term" value="F:methyltransferase activity"/>
    <property type="evidence" value="ECO:0007669"/>
    <property type="project" value="UniProtKB-KW"/>
</dbReference>
<dbReference type="KEGG" id="sxi:SXIM_12240"/>
<proteinExistence type="predicted"/>
<dbReference type="Proteomes" id="UP000034034">
    <property type="component" value="Chromosome"/>
</dbReference>